<comment type="caution">
    <text evidence="1">The sequence shown here is derived from an EMBL/GenBank/DDBJ whole genome shotgun (WGS) entry which is preliminary data.</text>
</comment>
<dbReference type="RefSeq" id="WP_282533356.1">
    <property type="nucleotide sequence ID" value="NZ_JASCIS010000002.1"/>
</dbReference>
<organism evidence="1 2">
    <name type="scientific">Streptomyces luteolus</name>
    <dbReference type="NCBI Taxonomy" id="3043615"/>
    <lineage>
        <taxon>Bacteria</taxon>
        <taxon>Bacillati</taxon>
        <taxon>Actinomycetota</taxon>
        <taxon>Actinomycetes</taxon>
        <taxon>Kitasatosporales</taxon>
        <taxon>Streptomycetaceae</taxon>
        <taxon>Streptomyces</taxon>
    </lineage>
</organism>
<reference evidence="1 2" key="1">
    <citation type="submission" date="2023-05" db="EMBL/GenBank/DDBJ databases">
        <title>Draft genome sequence of Streptomyces sp. B-S-A12 isolated from a cave soil in Thailand.</title>
        <authorList>
            <person name="Chamroensaksri N."/>
            <person name="Muangham S."/>
        </authorList>
    </citation>
    <scope>NUCLEOTIDE SEQUENCE [LARGE SCALE GENOMIC DNA]</scope>
    <source>
        <strain evidence="1 2">B-S-A12</strain>
    </source>
</reference>
<dbReference type="EMBL" id="JASCIS010000002">
    <property type="protein sequence ID" value="MDI3417438.1"/>
    <property type="molecule type" value="Genomic_DNA"/>
</dbReference>
<sequence>MNNNAQIETREIADDALDAVAGGTAALALHGDPSGVHGFGGVELAGHGVVAEGGASLQHGTANLHVGTV</sequence>
<accession>A0ABT6SPB2</accession>
<dbReference type="Proteomes" id="UP001237105">
    <property type="component" value="Unassembled WGS sequence"/>
</dbReference>
<proteinExistence type="predicted"/>
<evidence type="ECO:0000313" key="2">
    <source>
        <dbReference type="Proteomes" id="UP001237105"/>
    </source>
</evidence>
<name>A0ABT6SPB2_9ACTN</name>
<evidence type="ECO:0000313" key="1">
    <source>
        <dbReference type="EMBL" id="MDI3417438.1"/>
    </source>
</evidence>
<protein>
    <submittedName>
        <fullName evidence="1">Uncharacterized protein</fullName>
    </submittedName>
</protein>
<keyword evidence="2" id="KW-1185">Reference proteome</keyword>
<gene>
    <name evidence="1" type="ORF">QIT00_02480</name>
</gene>